<dbReference type="AlphaFoldDB" id="A0A3N2CZ86"/>
<dbReference type="OrthoDB" id="7466251at2"/>
<keyword evidence="4" id="KW-0804">Transcription</keyword>
<proteinExistence type="predicted"/>
<name>A0A3N2CZ86_9ACTN</name>
<dbReference type="GO" id="GO:0016301">
    <property type="term" value="F:kinase activity"/>
    <property type="evidence" value="ECO:0007669"/>
    <property type="project" value="UniProtKB-KW"/>
</dbReference>
<keyword evidence="2" id="KW-0418">Kinase</keyword>
<evidence type="ECO:0000256" key="1">
    <source>
        <dbReference type="ARBA" id="ARBA00022679"/>
    </source>
</evidence>
<accession>A0A3N2CZ86</accession>
<dbReference type="Gene3D" id="1.10.10.10">
    <property type="entry name" value="Winged helix-like DNA-binding domain superfamily/Winged helix DNA-binding domain"/>
    <property type="match status" value="1"/>
</dbReference>
<dbReference type="SUPFAM" id="SSF52172">
    <property type="entry name" value="CheY-like"/>
    <property type="match status" value="1"/>
</dbReference>
<dbReference type="InterPro" id="IPR036388">
    <property type="entry name" value="WH-like_DNA-bd_sf"/>
</dbReference>
<evidence type="ECO:0000256" key="3">
    <source>
        <dbReference type="ARBA" id="ARBA00023015"/>
    </source>
</evidence>
<reference evidence="6 7" key="1">
    <citation type="submission" date="2018-11" db="EMBL/GenBank/DDBJ databases">
        <title>Sequencing the genomes of 1000 actinobacteria strains.</title>
        <authorList>
            <person name="Klenk H.-P."/>
        </authorList>
    </citation>
    <scope>NUCLEOTIDE SEQUENCE [LARGE SCALE GENOMIC DNA]</scope>
    <source>
        <strain evidence="6 7">DSM 12652</strain>
    </source>
</reference>
<evidence type="ECO:0000259" key="5">
    <source>
        <dbReference type="PROSITE" id="PS50921"/>
    </source>
</evidence>
<dbReference type="InterPro" id="IPR003018">
    <property type="entry name" value="GAF"/>
</dbReference>
<protein>
    <submittedName>
        <fullName evidence="6">GAF domain-containing protein</fullName>
    </submittedName>
</protein>
<dbReference type="SUPFAM" id="SSF55781">
    <property type="entry name" value="GAF domain-like"/>
    <property type="match status" value="1"/>
</dbReference>
<evidence type="ECO:0000256" key="4">
    <source>
        <dbReference type="ARBA" id="ARBA00023163"/>
    </source>
</evidence>
<dbReference type="Pfam" id="PF03861">
    <property type="entry name" value="ANTAR"/>
    <property type="match status" value="1"/>
</dbReference>
<dbReference type="EMBL" id="RKHO01000001">
    <property type="protein sequence ID" value="ROR92850.1"/>
    <property type="molecule type" value="Genomic_DNA"/>
</dbReference>
<dbReference type="Proteomes" id="UP000281738">
    <property type="component" value="Unassembled WGS sequence"/>
</dbReference>
<dbReference type="Pfam" id="PF13185">
    <property type="entry name" value="GAF_2"/>
    <property type="match status" value="1"/>
</dbReference>
<organism evidence="6 7">
    <name type="scientific">Nocardioides aurantiacus</name>
    <dbReference type="NCBI Taxonomy" id="86796"/>
    <lineage>
        <taxon>Bacteria</taxon>
        <taxon>Bacillati</taxon>
        <taxon>Actinomycetota</taxon>
        <taxon>Actinomycetes</taxon>
        <taxon>Propionibacteriales</taxon>
        <taxon>Nocardioidaceae</taxon>
        <taxon>Nocardioides</taxon>
    </lineage>
</organism>
<dbReference type="InterPro" id="IPR005561">
    <property type="entry name" value="ANTAR"/>
</dbReference>
<feature type="domain" description="ANTAR" evidence="5">
    <location>
        <begin position="167"/>
        <end position="228"/>
    </location>
</feature>
<comment type="caution">
    <text evidence="6">The sequence shown here is derived from an EMBL/GenBank/DDBJ whole genome shotgun (WGS) entry which is preliminary data.</text>
</comment>
<dbReference type="RefSeq" id="WP_123392525.1">
    <property type="nucleotide sequence ID" value="NZ_RKHO01000001.1"/>
</dbReference>
<dbReference type="SMART" id="SM01012">
    <property type="entry name" value="ANTAR"/>
    <property type="match status" value="1"/>
</dbReference>
<dbReference type="InterPro" id="IPR012074">
    <property type="entry name" value="GAF_ANTAR"/>
</dbReference>
<dbReference type="InterPro" id="IPR011006">
    <property type="entry name" value="CheY-like_superfamily"/>
</dbReference>
<dbReference type="InterPro" id="IPR029016">
    <property type="entry name" value="GAF-like_dom_sf"/>
</dbReference>
<evidence type="ECO:0000313" key="6">
    <source>
        <dbReference type="EMBL" id="ROR92850.1"/>
    </source>
</evidence>
<dbReference type="PIRSF" id="PIRSF036625">
    <property type="entry name" value="GAF_ANTAR"/>
    <property type="match status" value="1"/>
</dbReference>
<keyword evidence="7" id="KW-1185">Reference proteome</keyword>
<dbReference type="PROSITE" id="PS50921">
    <property type="entry name" value="ANTAR"/>
    <property type="match status" value="1"/>
</dbReference>
<sequence length="235" mass="25202">MPSLMPPELSDTVRTLADLVYAGESFEAVADTLCRAAVELVDGCDHASLMLRRRGRAVTVAASDGVAATCDDLEREVGEGPCLDALDEDAPHQHFCADLPEGCGWPRLAQRVLAETPVRGMAGFRLRDDGAKVGALNVFSDTPDQLTEHSLHQATLLTAFASVVLVAMDRGQEASTLRQGLESNREIGKAVGLLMAMHDLDQEAAFAMLARVSQEMNLKLVEVAARVVRTHRPGG</sequence>
<gene>
    <name evidence="6" type="ORF">EDD33_3751</name>
</gene>
<keyword evidence="3" id="KW-0805">Transcription regulation</keyword>
<evidence type="ECO:0000313" key="7">
    <source>
        <dbReference type="Proteomes" id="UP000281738"/>
    </source>
</evidence>
<dbReference type="Gene3D" id="3.30.450.40">
    <property type="match status" value="1"/>
</dbReference>
<dbReference type="GO" id="GO:0003723">
    <property type="term" value="F:RNA binding"/>
    <property type="evidence" value="ECO:0007669"/>
    <property type="project" value="InterPro"/>
</dbReference>
<keyword evidence="1" id="KW-0808">Transferase</keyword>
<evidence type="ECO:0000256" key="2">
    <source>
        <dbReference type="ARBA" id="ARBA00022777"/>
    </source>
</evidence>